<reference evidence="7 8" key="1">
    <citation type="submission" date="2016-10" db="EMBL/GenBank/DDBJ databases">
        <authorList>
            <person name="de Groot N.N."/>
        </authorList>
    </citation>
    <scope>NUCLEOTIDE SEQUENCE [LARGE SCALE GENOMIC DNA]</scope>
    <source>
        <strain evidence="7 8">DSM 6059</strain>
    </source>
</reference>
<evidence type="ECO:0000259" key="6">
    <source>
        <dbReference type="PROSITE" id="PS01124"/>
    </source>
</evidence>
<proteinExistence type="predicted"/>
<dbReference type="AlphaFoldDB" id="A0A1I1J0K8"/>
<evidence type="ECO:0000256" key="3">
    <source>
        <dbReference type="ARBA" id="ARBA00023163"/>
    </source>
</evidence>
<keyword evidence="5" id="KW-0472">Membrane</keyword>
<dbReference type="EMBL" id="FOLO01000009">
    <property type="protein sequence ID" value="SFC42087.1"/>
    <property type="molecule type" value="Genomic_DNA"/>
</dbReference>
<dbReference type="SMART" id="SM00342">
    <property type="entry name" value="HTH_ARAC"/>
    <property type="match status" value="1"/>
</dbReference>
<feature type="domain" description="HTH araC/xylS-type" evidence="6">
    <location>
        <begin position="300"/>
        <end position="405"/>
    </location>
</feature>
<evidence type="ECO:0000256" key="2">
    <source>
        <dbReference type="ARBA" id="ARBA00023125"/>
    </source>
</evidence>
<dbReference type="GO" id="GO:0043565">
    <property type="term" value="F:sequence-specific DNA binding"/>
    <property type="evidence" value="ECO:0007669"/>
    <property type="project" value="InterPro"/>
</dbReference>
<dbReference type="PANTHER" id="PTHR43280">
    <property type="entry name" value="ARAC-FAMILY TRANSCRIPTIONAL REGULATOR"/>
    <property type="match status" value="1"/>
</dbReference>
<feature type="transmembrane region" description="Helical" evidence="5">
    <location>
        <begin position="188"/>
        <end position="210"/>
    </location>
</feature>
<evidence type="ECO:0000313" key="8">
    <source>
        <dbReference type="Proteomes" id="UP000198862"/>
    </source>
</evidence>
<dbReference type="SUPFAM" id="SSF46689">
    <property type="entry name" value="Homeodomain-like"/>
    <property type="match status" value="1"/>
</dbReference>
<dbReference type="PRINTS" id="PR00032">
    <property type="entry name" value="HTHARAC"/>
</dbReference>
<dbReference type="InterPro" id="IPR020449">
    <property type="entry name" value="Tscrpt_reg_AraC-type_HTH"/>
</dbReference>
<keyword evidence="8" id="KW-1185">Reference proteome</keyword>
<dbReference type="InterPro" id="IPR009057">
    <property type="entry name" value="Homeodomain-like_sf"/>
</dbReference>
<dbReference type="Gene3D" id="1.10.10.60">
    <property type="entry name" value="Homeodomain-like"/>
    <property type="match status" value="2"/>
</dbReference>
<dbReference type="OrthoDB" id="345413at2"/>
<dbReference type="STRING" id="1123010.SAMN02745724_01610"/>
<evidence type="ECO:0000256" key="5">
    <source>
        <dbReference type="SAM" id="Phobius"/>
    </source>
</evidence>
<dbReference type="PROSITE" id="PS01124">
    <property type="entry name" value="HTH_ARAC_FAMILY_2"/>
    <property type="match status" value="1"/>
</dbReference>
<dbReference type="Proteomes" id="UP000198862">
    <property type="component" value="Unassembled WGS sequence"/>
</dbReference>
<dbReference type="RefSeq" id="WP_091982569.1">
    <property type="nucleotide sequence ID" value="NZ_FOLO01000009.1"/>
</dbReference>
<keyword evidence="2 7" id="KW-0238">DNA-binding</keyword>
<dbReference type="InterPro" id="IPR018062">
    <property type="entry name" value="HTH_AraC-typ_CS"/>
</dbReference>
<feature type="region of interest" description="Disordered" evidence="4">
    <location>
        <begin position="258"/>
        <end position="283"/>
    </location>
</feature>
<feature type="transmembrane region" description="Helical" evidence="5">
    <location>
        <begin position="32"/>
        <end position="49"/>
    </location>
</feature>
<gene>
    <name evidence="7" type="ORF">SAMN02745724_01610</name>
</gene>
<dbReference type="Pfam" id="PF12833">
    <property type="entry name" value="HTH_18"/>
    <property type="match status" value="1"/>
</dbReference>
<feature type="transmembrane region" description="Helical" evidence="5">
    <location>
        <begin position="140"/>
        <end position="164"/>
    </location>
</feature>
<dbReference type="InterPro" id="IPR018060">
    <property type="entry name" value="HTH_AraC"/>
</dbReference>
<evidence type="ECO:0000313" key="7">
    <source>
        <dbReference type="EMBL" id="SFC42087.1"/>
    </source>
</evidence>
<sequence>MSDPIVTAIIMIIVGQVCLSVPLLLMRGVKTVMNLPLAFFLLANGILALNSLVKSLFPDWYVIYTAVSFPMLFVLGPSLWFYVEGLTSDKPWKLHIKQLRHYWLLCPALLISVMILFLPIEIHTAIFIEEGDVKDPLSIVLVLSILVMLLLWLVQCTFTLFRIFHRLAAYRQQLKNVFSNNENKELKWMNWFVFIAASTWLFSLVIVFSSNLFESYIFNIRVEAALSLLLIWSLAHFGLLQKPGLIEHDVEVINKEMQSDVKGNNEGNNEENNTSNNKDGKVASQAKKYQRSALGEEQANRIADKINAIMQEDKLYLDANLSLQKLASRVAISPNYISQTLNETLSMNFFDFVNQWRIKAAKAKIIANEDTVLKIALEVGFNARSSFYKAFKQETGKTPSEFRKHDSRK</sequence>
<keyword evidence="1" id="KW-0805">Transcription regulation</keyword>
<feature type="transmembrane region" description="Helical" evidence="5">
    <location>
        <begin position="61"/>
        <end position="82"/>
    </location>
</feature>
<organism evidence="7 8">
    <name type="scientific">Pseudoalteromonas denitrificans DSM 6059</name>
    <dbReference type="NCBI Taxonomy" id="1123010"/>
    <lineage>
        <taxon>Bacteria</taxon>
        <taxon>Pseudomonadati</taxon>
        <taxon>Pseudomonadota</taxon>
        <taxon>Gammaproteobacteria</taxon>
        <taxon>Alteromonadales</taxon>
        <taxon>Pseudoalteromonadaceae</taxon>
        <taxon>Pseudoalteromonas</taxon>
    </lineage>
</organism>
<dbReference type="PANTHER" id="PTHR43280:SF29">
    <property type="entry name" value="ARAC-FAMILY TRANSCRIPTIONAL REGULATOR"/>
    <property type="match status" value="1"/>
</dbReference>
<protein>
    <submittedName>
        <fullName evidence="7">AraC-type DNA-binding protein</fullName>
    </submittedName>
</protein>
<accession>A0A1I1J0K8</accession>
<keyword evidence="3" id="KW-0804">Transcription</keyword>
<feature type="transmembrane region" description="Helical" evidence="5">
    <location>
        <begin position="102"/>
        <end position="120"/>
    </location>
</feature>
<dbReference type="PROSITE" id="PS00041">
    <property type="entry name" value="HTH_ARAC_FAMILY_1"/>
    <property type="match status" value="1"/>
</dbReference>
<feature type="transmembrane region" description="Helical" evidence="5">
    <location>
        <begin position="6"/>
        <end position="25"/>
    </location>
</feature>
<feature type="compositionally biased region" description="Low complexity" evidence="4">
    <location>
        <begin position="264"/>
        <end position="277"/>
    </location>
</feature>
<evidence type="ECO:0000256" key="4">
    <source>
        <dbReference type="SAM" id="MobiDB-lite"/>
    </source>
</evidence>
<dbReference type="GO" id="GO:0003700">
    <property type="term" value="F:DNA-binding transcription factor activity"/>
    <property type="evidence" value="ECO:0007669"/>
    <property type="project" value="InterPro"/>
</dbReference>
<evidence type="ECO:0000256" key="1">
    <source>
        <dbReference type="ARBA" id="ARBA00023015"/>
    </source>
</evidence>
<keyword evidence="5" id="KW-0812">Transmembrane</keyword>
<name>A0A1I1J0K8_9GAMM</name>
<keyword evidence="5" id="KW-1133">Transmembrane helix</keyword>